<dbReference type="KEGG" id="cdet:87947941"/>
<dbReference type="PROSITE" id="PS50157">
    <property type="entry name" value="ZINC_FINGER_C2H2_2"/>
    <property type="match status" value="1"/>
</dbReference>
<keyword evidence="5" id="KW-1185">Reference proteome</keyword>
<organism evidence="4 5">
    <name type="scientific">Colletotrichum destructivum</name>
    <dbReference type="NCBI Taxonomy" id="34406"/>
    <lineage>
        <taxon>Eukaryota</taxon>
        <taxon>Fungi</taxon>
        <taxon>Dikarya</taxon>
        <taxon>Ascomycota</taxon>
        <taxon>Pezizomycotina</taxon>
        <taxon>Sordariomycetes</taxon>
        <taxon>Hypocreomycetidae</taxon>
        <taxon>Glomerellales</taxon>
        <taxon>Glomerellaceae</taxon>
        <taxon>Colletotrichum</taxon>
        <taxon>Colletotrichum destructivum species complex</taxon>
    </lineage>
</organism>
<feature type="compositionally biased region" description="Low complexity" evidence="2">
    <location>
        <begin position="147"/>
        <end position="166"/>
    </location>
</feature>
<keyword evidence="1" id="KW-0479">Metal-binding</keyword>
<keyword evidence="1" id="KW-0862">Zinc</keyword>
<feature type="region of interest" description="Disordered" evidence="2">
    <location>
        <begin position="93"/>
        <end position="181"/>
    </location>
</feature>
<accession>A0AAX4IT72</accession>
<sequence>MAALLGKMVLDALEGVANKAGMPIEEVLKTAQGIAEQNIVKMEPAEAGETNLQVKPTGAVVATAALPVKASSSKSVAPQVLLSKAAIPQALASSSRAPVASSSKAAAPKASSSKALSSKALSSKAAPKTAVAVKGMQSASKTKGPVPKKTASKAKAPASDSDTAASEGPANDGRANQFSCEFPGCTRDFVHRSSRTRHYKLNHDNWRP</sequence>
<evidence type="ECO:0000313" key="5">
    <source>
        <dbReference type="Proteomes" id="UP001322277"/>
    </source>
</evidence>
<dbReference type="PROSITE" id="PS00028">
    <property type="entry name" value="ZINC_FINGER_C2H2_1"/>
    <property type="match status" value="1"/>
</dbReference>
<dbReference type="GeneID" id="87947941"/>
<feature type="region of interest" description="Disordered" evidence="2">
    <location>
        <begin position="189"/>
        <end position="208"/>
    </location>
</feature>
<evidence type="ECO:0000256" key="2">
    <source>
        <dbReference type="SAM" id="MobiDB-lite"/>
    </source>
</evidence>
<feature type="compositionally biased region" description="Low complexity" evidence="2">
    <location>
        <begin position="93"/>
        <end position="130"/>
    </location>
</feature>
<dbReference type="RefSeq" id="XP_062783648.1">
    <property type="nucleotide sequence ID" value="XM_062927597.1"/>
</dbReference>
<evidence type="ECO:0000313" key="4">
    <source>
        <dbReference type="EMBL" id="WQF86427.1"/>
    </source>
</evidence>
<evidence type="ECO:0000259" key="3">
    <source>
        <dbReference type="PROSITE" id="PS50157"/>
    </source>
</evidence>
<dbReference type="InterPro" id="IPR013087">
    <property type="entry name" value="Znf_C2H2_type"/>
</dbReference>
<dbReference type="Proteomes" id="UP001322277">
    <property type="component" value="Chromosome 7"/>
</dbReference>
<protein>
    <submittedName>
        <fullName evidence="4">Zinc finger C2H2-type</fullName>
    </submittedName>
</protein>
<name>A0AAX4IT72_9PEZI</name>
<keyword evidence="1" id="KW-0863">Zinc-finger</keyword>
<dbReference type="AlphaFoldDB" id="A0AAX4IT72"/>
<feature type="domain" description="C2H2-type" evidence="3">
    <location>
        <begin position="178"/>
        <end position="208"/>
    </location>
</feature>
<reference evidence="5" key="1">
    <citation type="journal article" date="2023" name="bioRxiv">
        <title>Complete genome of the Medicago anthracnose fungus, Colletotrichum destructivum, reveals a mini-chromosome-like region within a core chromosome.</title>
        <authorList>
            <person name="Lapalu N."/>
            <person name="Simon A."/>
            <person name="Lu A."/>
            <person name="Plaumann P.-L."/>
            <person name="Amselem J."/>
            <person name="Pigne S."/>
            <person name="Auger A."/>
            <person name="Koch C."/>
            <person name="Dallery J.-F."/>
            <person name="O'Connell R.J."/>
        </authorList>
    </citation>
    <scope>NUCLEOTIDE SEQUENCE [LARGE SCALE GENOMIC DNA]</scope>
    <source>
        <strain evidence="5">CBS 520.97</strain>
    </source>
</reference>
<gene>
    <name evidence="4" type="ORF">CDEST_11441</name>
</gene>
<evidence type="ECO:0000256" key="1">
    <source>
        <dbReference type="PROSITE-ProRule" id="PRU00042"/>
    </source>
</evidence>
<proteinExistence type="predicted"/>
<dbReference type="GO" id="GO:0008270">
    <property type="term" value="F:zinc ion binding"/>
    <property type="evidence" value="ECO:0007669"/>
    <property type="project" value="UniProtKB-KW"/>
</dbReference>
<dbReference type="EMBL" id="CP137311">
    <property type="protein sequence ID" value="WQF86427.1"/>
    <property type="molecule type" value="Genomic_DNA"/>
</dbReference>